<dbReference type="AlphaFoldDB" id="A0A508WQ74"/>
<evidence type="ECO:0000256" key="1">
    <source>
        <dbReference type="SAM" id="MobiDB-lite"/>
    </source>
</evidence>
<protein>
    <submittedName>
        <fullName evidence="2">Uncharacterized protein</fullName>
    </submittedName>
</protein>
<accession>A0A508WQ74</accession>
<feature type="region of interest" description="Disordered" evidence="1">
    <location>
        <begin position="1"/>
        <end position="22"/>
    </location>
</feature>
<feature type="compositionally biased region" description="Basic and acidic residues" evidence="1">
    <location>
        <begin position="209"/>
        <end position="219"/>
    </location>
</feature>
<feature type="region of interest" description="Disordered" evidence="1">
    <location>
        <begin position="209"/>
        <end position="228"/>
    </location>
</feature>
<sequence>MLPCPRPQHAASATPSLPSSDASVAGRRRAAFWRVENADRLASCLSCSLQLFFQALQLGFRRKILSHHRDELALTGADFHDPSSLEFLIEELTDEDGKIAIELLLKRQKPGAGRDAPGCIVTDSLRGGELSAEPSGSERAHRFTSGMLRGAGIRATSACFEAVGSENLHATLHLLTTRHVDKLRFHRHVLMTCRRHRHFRLSFSVGKEASEPFRPDRPKRSASLPSKQNAETKIIRKACGRRVRPRQNSSSPELTSSPAILHFANIVAVCTIRVFYGSGRCRSLQERFCPLLTPYGTTLSAEQLASKISDPASAVSFDPSAFSFFSEVDESIQISFLDEMHVDPTAASDLARKFSVLAGYPLPLARAGQQMLLPV</sequence>
<name>A0A508WQ74_9HYPH</name>
<evidence type="ECO:0000313" key="2">
    <source>
        <dbReference type="EMBL" id="VTZ59584.1"/>
    </source>
</evidence>
<proteinExistence type="predicted"/>
<dbReference type="Proteomes" id="UP000507954">
    <property type="component" value="Unassembled WGS sequence"/>
</dbReference>
<gene>
    <name evidence="2" type="ORF">EMEDMD4_1140022</name>
</gene>
<feature type="compositionally biased region" description="Polar residues" evidence="1">
    <location>
        <begin position="11"/>
        <end position="22"/>
    </location>
</feature>
<dbReference type="EMBL" id="CABFNB010000018">
    <property type="protein sequence ID" value="VTZ59584.1"/>
    <property type="molecule type" value="Genomic_DNA"/>
</dbReference>
<reference evidence="2" key="1">
    <citation type="submission" date="2019-06" db="EMBL/GenBank/DDBJ databases">
        <authorList>
            <person name="Le Quere A."/>
            <person name="Colella S."/>
        </authorList>
    </citation>
    <scope>NUCLEOTIDE SEQUENCE</scope>
    <source>
        <strain evidence="2">EmedicaeMD41</strain>
    </source>
</reference>
<organism evidence="2">
    <name type="scientific">Sinorhizobium medicae</name>
    <dbReference type="NCBI Taxonomy" id="110321"/>
    <lineage>
        <taxon>Bacteria</taxon>
        <taxon>Pseudomonadati</taxon>
        <taxon>Pseudomonadota</taxon>
        <taxon>Alphaproteobacteria</taxon>
        <taxon>Hyphomicrobiales</taxon>
        <taxon>Rhizobiaceae</taxon>
        <taxon>Sinorhizobium/Ensifer group</taxon>
        <taxon>Sinorhizobium</taxon>
    </lineage>
</organism>